<dbReference type="InterPro" id="IPR046995">
    <property type="entry name" value="RGS10/12/14-like"/>
</dbReference>
<evidence type="ECO:0000313" key="2">
    <source>
        <dbReference type="EMBL" id="KAL0176418.1"/>
    </source>
</evidence>
<organism evidence="2 3">
    <name type="scientific">Cirrhinus mrigala</name>
    <name type="common">Mrigala</name>
    <dbReference type="NCBI Taxonomy" id="683832"/>
    <lineage>
        <taxon>Eukaryota</taxon>
        <taxon>Metazoa</taxon>
        <taxon>Chordata</taxon>
        <taxon>Craniata</taxon>
        <taxon>Vertebrata</taxon>
        <taxon>Euteleostomi</taxon>
        <taxon>Actinopterygii</taxon>
        <taxon>Neopterygii</taxon>
        <taxon>Teleostei</taxon>
        <taxon>Ostariophysi</taxon>
        <taxon>Cypriniformes</taxon>
        <taxon>Cyprinidae</taxon>
        <taxon>Labeoninae</taxon>
        <taxon>Labeonini</taxon>
        <taxon>Cirrhinus</taxon>
    </lineage>
</organism>
<dbReference type="AlphaFoldDB" id="A0ABD0PSU9"/>
<dbReference type="EMBL" id="JAMKFB020000014">
    <property type="protein sequence ID" value="KAL0176418.1"/>
    <property type="molecule type" value="Genomic_DNA"/>
</dbReference>
<dbReference type="PROSITE" id="PS50877">
    <property type="entry name" value="GOLOCO"/>
    <property type="match status" value="1"/>
</dbReference>
<feature type="region of interest" description="Disordered" evidence="1">
    <location>
        <begin position="31"/>
        <end position="53"/>
    </location>
</feature>
<protein>
    <recommendedName>
        <fullName evidence="4">Smcy protein</fullName>
    </recommendedName>
</protein>
<dbReference type="Pfam" id="PF02188">
    <property type="entry name" value="GoLoco"/>
    <property type="match status" value="1"/>
</dbReference>
<evidence type="ECO:0000256" key="1">
    <source>
        <dbReference type="SAM" id="MobiDB-lite"/>
    </source>
</evidence>
<proteinExistence type="predicted"/>
<dbReference type="InterPro" id="IPR003109">
    <property type="entry name" value="GoLoco_motif"/>
</dbReference>
<keyword evidence="3" id="KW-1185">Reference proteome</keyword>
<dbReference type="Proteomes" id="UP001529510">
    <property type="component" value="Unassembled WGS sequence"/>
</dbReference>
<evidence type="ECO:0008006" key="4">
    <source>
        <dbReference type="Google" id="ProtNLM"/>
    </source>
</evidence>
<gene>
    <name evidence="2" type="ORF">M9458_028748</name>
</gene>
<sequence>LVELLNRAQCSRVDDQRGLLTKEQLELPQFLQLPAGNEEQTSCDQTQDEDCTL</sequence>
<feature type="non-terminal residue" evidence="2">
    <location>
        <position position="1"/>
    </location>
</feature>
<reference evidence="2 3" key="1">
    <citation type="submission" date="2024-05" db="EMBL/GenBank/DDBJ databases">
        <title>Genome sequencing and assembly of Indian major carp, Cirrhinus mrigala (Hamilton, 1822).</title>
        <authorList>
            <person name="Mohindra V."/>
            <person name="Chowdhury L.M."/>
            <person name="Lal K."/>
            <person name="Jena J.K."/>
        </authorList>
    </citation>
    <scope>NUCLEOTIDE SEQUENCE [LARGE SCALE GENOMIC DNA]</scope>
    <source>
        <strain evidence="2">CM1030</strain>
        <tissue evidence="2">Blood</tissue>
    </source>
</reference>
<dbReference type="PANTHER" id="PTHR45945">
    <property type="entry name" value="REGULATOR OF G-PROTEIN SIGNALING LOCO"/>
    <property type="match status" value="1"/>
</dbReference>
<evidence type="ECO:0000313" key="3">
    <source>
        <dbReference type="Proteomes" id="UP001529510"/>
    </source>
</evidence>
<name>A0ABD0PSU9_CIRMR</name>
<accession>A0ABD0PSU9</accession>
<dbReference type="PANTHER" id="PTHR45945:SF2">
    <property type="entry name" value="REGULATOR OF G-PROTEIN SIGNALING 14"/>
    <property type="match status" value="1"/>
</dbReference>
<comment type="caution">
    <text evidence="2">The sequence shown here is derived from an EMBL/GenBank/DDBJ whole genome shotgun (WGS) entry which is preliminary data.</text>
</comment>